<feature type="transmembrane region" description="Helical" evidence="2">
    <location>
        <begin position="94"/>
        <end position="118"/>
    </location>
</feature>
<gene>
    <name evidence="3" type="ORF">AA0113_g3140</name>
</gene>
<dbReference type="OrthoDB" id="3683032at2759"/>
<keyword evidence="4" id="KW-1185">Reference proteome</keyword>
<name>A0A4Q4SJX5_9PLEO</name>
<feature type="region of interest" description="Disordered" evidence="1">
    <location>
        <begin position="205"/>
        <end position="228"/>
    </location>
</feature>
<evidence type="ECO:0000256" key="1">
    <source>
        <dbReference type="SAM" id="MobiDB-lite"/>
    </source>
</evidence>
<evidence type="ECO:0000256" key="2">
    <source>
        <dbReference type="SAM" id="Phobius"/>
    </source>
</evidence>
<keyword evidence="2" id="KW-0472">Membrane</keyword>
<dbReference type="Proteomes" id="UP000293823">
    <property type="component" value="Unassembled WGS sequence"/>
</dbReference>
<proteinExistence type="predicted"/>
<accession>A0A4Q4SJX5</accession>
<keyword evidence="2" id="KW-0812">Transmembrane</keyword>
<dbReference type="EMBL" id="PEJP01000010">
    <property type="protein sequence ID" value="RYO70386.1"/>
    <property type="molecule type" value="Genomic_DNA"/>
</dbReference>
<reference evidence="4" key="1">
    <citation type="journal article" date="2019" name="bioRxiv">
        <title>Genomics, evolutionary history and diagnostics of the Alternaria alternata species group including apple and Asian pear pathotypes.</title>
        <authorList>
            <person name="Armitage A.D."/>
            <person name="Cockerton H.M."/>
            <person name="Sreenivasaprasad S."/>
            <person name="Woodhall J.W."/>
            <person name="Lane C.R."/>
            <person name="Harrison R.J."/>
            <person name="Clarkson J.P."/>
        </authorList>
    </citation>
    <scope>NUCLEOTIDE SEQUENCE [LARGE SCALE GENOMIC DNA]</scope>
    <source>
        <strain evidence="4">RGR 97.0016</strain>
    </source>
</reference>
<sequence length="228" mass="25634">MTRTSVPHTDVGVTFPHYTSLLPYFGNHPPALEERDHHDLPSEKTSSTGAYELLQARIDNDDESKYGFWGELDETKSSSEVDPSYNKRSFVSELATFCCFWCAFSVLMLGAFGIYFAVDPAFSRYGLGTGMAEWAIHRHQLPPSISYGIKFCLESPNREAPSAQAWRYMRAAAGDFCATDTIDFILDSKEAWKVQPGASPVLRNEEPYLDQIEKTQTPTVSREQVQVP</sequence>
<comment type="caution">
    <text evidence="3">The sequence shown here is derived from an EMBL/GenBank/DDBJ whole genome shotgun (WGS) entry which is preliminary data.</text>
</comment>
<dbReference type="AlphaFoldDB" id="A0A4Q4SJX5"/>
<evidence type="ECO:0000313" key="3">
    <source>
        <dbReference type="EMBL" id="RYO70386.1"/>
    </source>
</evidence>
<evidence type="ECO:0000313" key="4">
    <source>
        <dbReference type="Proteomes" id="UP000293823"/>
    </source>
</evidence>
<keyword evidence="2" id="KW-1133">Transmembrane helix</keyword>
<feature type="compositionally biased region" description="Polar residues" evidence="1">
    <location>
        <begin position="214"/>
        <end position="228"/>
    </location>
</feature>
<protein>
    <submittedName>
        <fullName evidence="3">Uncharacterized protein</fullName>
    </submittedName>
</protein>
<organism evidence="3 4">
    <name type="scientific">Alternaria arborescens</name>
    <dbReference type="NCBI Taxonomy" id="156630"/>
    <lineage>
        <taxon>Eukaryota</taxon>
        <taxon>Fungi</taxon>
        <taxon>Dikarya</taxon>
        <taxon>Ascomycota</taxon>
        <taxon>Pezizomycotina</taxon>
        <taxon>Dothideomycetes</taxon>
        <taxon>Pleosporomycetidae</taxon>
        <taxon>Pleosporales</taxon>
        <taxon>Pleosporineae</taxon>
        <taxon>Pleosporaceae</taxon>
        <taxon>Alternaria</taxon>
        <taxon>Alternaria sect. Alternaria</taxon>
    </lineage>
</organism>